<proteinExistence type="predicted"/>
<accession>A0A0E9WJ60</accession>
<name>A0A0E9WJ60_ANGAN</name>
<reference evidence="1" key="1">
    <citation type="submission" date="2014-11" db="EMBL/GenBank/DDBJ databases">
        <authorList>
            <person name="Amaro Gonzalez C."/>
        </authorList>
    </citation>
    <scope>NUCLEOTIDE SEQUENCE</scope>
</reference>
<dbReference type="EMBL" id="GBXM01018143">
    <property type="protein sequence ID" value="JAH90434.1"/>
    <property type="molecule type" value="Transcribed_RNA"/>
</dbReference>
<organism evidence="1">
    <name type="scientific">Anguilla anguilla</name>
    <name type="common">European freshwater eel</name>
    <name type="synonym">Muraena anguilla</name>
    <dbReference type="NCBI Taxonomy" id="7936"/>
    <lineage>
        <taxon>Eukaryota</taxon>
        <taxon>Metazoa</taxon>
        <taxon>Chordata</taxon>
        <taxon>Craniata</taxon>
        <taxon>Vertebrata</taxon>
        <taxon>Euteleostomi</taxon>
        <taxon>Actinopterygii</taxon>
        <taxon>Neopterygii</taxon>
        <taxon>Teleostei</taxon>
        <taxon>Anguilliformes</taxon>
        <taxon>Anguillidae</taxon>
        <taxon>Anguilla</taxon>
    </lineage>
</organism>
<protein>
    <submittedName>
        <fullName evidence="1">Uncharacterized protein</fullName>
    </submittedName>
</protein>
<sequence length="39" mass="4163">MLPVKEATTLHLFFFVVVVTLALCSWSSATGTKCTSVSS</sequence>
<dbReference type="AlphaFoldDB" id="A0A0E9WJ60"/>
<evidence type="ECO:0000313" key="1">
    <source>
        <dbReference type="EMBL" id="JAH90434.1"/>
    </source>
</evidence>
<reference evidence="1" key="2">
    <citation type="journal article" date="2015" name="Fish Shellfish Immunol.">
        <title>Early steps in the European eel (Anguilla anguilla)-Vibrio vulnificus interaction in the gills: Role of the RtxA13 toxin.</title>
        <authorList>
            <person name="Callol A."/>
            <person name="Pajuelo D."/>
            <person name="Ebbesson L."/>
            <person name="Teles M."/>
            <person name="MacKenzie S."/>
            <person name="Amaro C."/>
        </authorList>
    </citation>
    <scope>NUCLEOTIDE SEQUENCE</scope>
</reference>